<dbReference type="AlphaFoldDB" id="A0A9D4QZN7"/>
<organism evidence="1 2">
    <name type="scientific">Dreissena polymorpha</name>
    <name type="common">Zebra mussel</name>
    <name type="synonym">Mytilus polymorpha</name>
    <dbReference type="NCBI Taxonomy" id="45954"/>
    <lineage>
        <taxon>Eukaryota</taxon>
        <taxon>Metazoa</taxon>
        <taxon>Spiralia</taxon>
        <taxon>Lophotrochozoa</taxon>
        <taxon>Mollusca</taxon>
        <taxon>Bivalvia</taxon>
        <taxon>Autobranchia</taxon>
        <taxon>Heteroconchia</taxon>
        <taxon>Euheterodonta</taxon>
        <taxon>Imparidentia</taxon>
        <taxon>Neoheterodontei</taxon>
        <taxon>Myida</taxon>
        <taxon>Dreissenoidea</taxon>
        <taxon>Dreissenidae</taxon>
        <taxon>Dreissena</taxon>
    </lineage>
</organism>
<keyword evidence="2" id="KW-1185">Reference proteome</keyword>
<proteinExistence type="predicted"/>
<accession>A0A9D4QZN7</accession>
<reference evidence="1" key="1">
    <citation type="journal article" date="2019" name="bioRxiv">
        <title>The Genome of the Zebra Mussel, Dreissena polymorpha: A Resource for Invasive Species Research.</title>
        <authorList>
            <person name="McCartney M.A."/>
            <person name="Auch B."/>
            <person name="Kono T."/>
            <person name="Mallez S."/>
            <person name="Zhang Y."/>
            <person name="Obille A."/>
            <person name="Becker A."/>
            <person name="Abrahante J.E."/>
            <person name="Garbe J."/>
            <person name="Badalamenti J.P."/>
            <person name="Herman A."/>
            <person name="Mangelson H."/>
            <person name="Liachko I."/>
            <person name="Sullivan S."/>
            <person name="Sone E.D."/>
            <person name="Koren S."/>
            <person name="Silverstein K.A.T."/>
            <person name="Beckman K.B."/>
            <person name="Gohl D.M."/>
        </authorList>
    </citation>
    <scope>NUCLEOTIDE SEQUENCE</scope>
    <source>
        <strain evidence="1">Duluth1</strain>
        <tissue evidence="1">Whole animal</tissue>
    </source>
</reference>
<gene>
    <name evidence="1" type="ORF">DPMN_091927</name>
</gene>
<dbReference type="Proteomes" id="UP000828390">
    <property type="component" value="Unassembled WGS sequence"/>
</dbReference>
<sequence>MDQVQHNSCCQPNFSRVSILASVNLEIVHIAIHLIGKYPHFYTVPGCFEWYELSESKTTAESTIALSIETFLCGL</sequence>
<name>A0A9D4QZN7_DREPO</name>
<protein>
    <submittedName>
        <fullName evidence="1">Uncharacterized protein</fullName>
    </submittedName>
</protein>
<dbReference type="EMBL" id="JAIWYP010000003">
    <property type="protein sequence ID" value="KAH3849524.1"/>
    <property type="molecule type" value="Genomic_DNA"/>
</dbReference>
<comment type="caution">
    <text evidence="1">The sequence shown here is derived from an EMBL/GenBank/DDBJ whole genome shotgun (WGS) entry which is preliminary data.</text>
</comment>
<reference evidence="1" key="2">
    <citation type="submission" date="2020-11" db="EMBL/GenBank/DDBJ databases">
        <authorList>
            <person name="McCartney M.A."/>
            <person name="Auch B."/>
            <person name="Kono T."/>
            <person name="Mallez S."/>
            <person name="Becker A."/>
            <person name="Gohl D.M."/>
            <person name="Silverstein K.A.T."/>
            <person name="Koren S."/>
            <person name="Bechman K.B."/>
            <person name="Herman A."/>
            <person name="Abrahante J.E."/>
            <person name="Garbe J."/>
        </authorList>
    </citation>
    <scope>NUCLEOTIDE SEQUENCE</scope>
    <source>
        <strain evidence="1">Duluth1</strain>
        <tissue evidence="1">Whole animal</tissue>
    </source>
</reference>
<evidence type="ECO:0000313" key="1">
    <source>
        <dbReference type="EMBL" id="KAH3849524.1"/>
    </source>
</evidence>
<evidence type="ECO:0000313" key="2">
    <source>
        <dbReference type="Proteomes" id="UP000828390"/>
    </source>
</evidence>